<dbReference type="Pfam" id="PF12728">
    <property type="entry name" value="HTH_17"/>
    <property type="match status" value="1"/>
</dbReference>
<dbReference type="OrthoDB" id="1524259at2"/>
<dbReference type="InterPro" id="IPR000551">
    <property type="entry name" value="MerR-type_HTH_dom"/>
</dbReference>
<dbReference type="GO" id="GO:0003677">
    <property type="term" value="F:DNA binding"/>
    <property type="evidence" value="ECO:0007669"/>
    <property type="project" value="InterPro"/>
</dbReference>
<organism evidence="2 3">
    <name type="scientific">Rubrivirga marina</name>
    <dbReference type="NCBI Taxonomy" id="1196024"/>
    <lineage>
        <taxon>Bacteria</taxon>
        <taxon>Pseudomonadati</taxon>
        <taxon>Rhodothermota</taxon>
        <taxon>Rhodothermia</taxon>
        <taxon>Rhodothermales</taxon>
        <taxon>Rubricoccaceae</taxon>
        <taxon>Rubrivirga</taxon>
    </lineage>
</organism>
<dbReference type="Proteomes" id="UP000216339">
    <property type="component" value="Unassembled WGS sequence"/>
</dbReference>
<sequence length="226" mass="24936">MPTSATLLSVSAAAERLGVHVGTIRRWTDEGVLSEVRTPGGHRRIPAEAVERLRRERAGEARPGPVSAGLGPDGDPADEAWADHAVVHTRYEVRANGDAVWNRAFDGAERGHRRETGRQMVGLLLRHVAGQGDAEARSAEVRRLAWGYALDMKDRGLPLSEALRATLFFRDVLTESTAYHPRFEQKPPTDQIALMRRVNEFMNEVQMTIARAYETDDPAALPPADA</sequence>
<keyword evidence="3" id="KW-1185">Reference proteome</keyword>
<dbReference type="SUPFAM" id="SSF46955">
    <property type="entry name" value="Putative DNA-binding domain"/>
    <property type="match status" value="1"/>
</dbReference>
<dbReference type="InterPro" id="IPR041657">
    <property type="entry name" value="HTH_17"/>
</dbReference>
<dbReference type="GO" id="GO:0006355">
    <property type="term" value="P:regulation of DNA-templated transcription"/>
    <property type="evidence" value="ECO:0007669"/>
    <property type="project" value="InterPro"/>
</dbReference>
<accession>A0A271J1E8</accession>
<dbReference type="InterPro" id="IPR009061">
    <property type="entry name" value="DNA-bd_dom_put_sf"/>
</dbReference>
<evidence type="ECO:0000313" key="2">
    <source>
        <dbReference type="EMBL" id="PAP77137.1"/>
    </source>
</evidence>
<proteinExistence type="predicted"/>
<dbReference type="NCBIfam" id="TIGR01764">
    <property type="entry name" value="excise"/>
    <property type="match status" value="1"/>
</dbReference>
<dbReference type="RefSeq" id="WP_095510803.1">
    <property type="nucleotide sequence ID" value="NZ_MQWD01000001.1"/>
</dbReference>
<feature type="domain" description="HTH merR-type" evidence="1">
    <location>
        <begin position="7"/>
        <end position="55"/>
    </location>
</feature>
<evidence type="ECO:0000259" key="1">
    <source>
        <dbReference type="PROSITE" id="PS50937"/>
    </source>
</evidence>
<dbReference type="SMART" id="SM00422">
    <property type="entry name" value="HTH_MERR"/>
    <property type="match status" value="1"/>
</dbReference>
<dbReference type="AlphaFoldDB" id="A0A271J1E8"/>
<dbReference type="InterPro" id="IPR010093">
    <property type="entry name" value="SinI_DNA-bd"/>
</dbReference>
<evidence type="ECO:0000313" key="3">
    <source>
        <dbReference type="Proteomes" id="UP000216339"/>
    </source>
</evidence>
<dbReference type="CDD" id="cd04762">
    <property type="entry name" value="HTH_MerR-trunc"/>
    <property type="match status" value="1"/>
</dbReference>
<name>A0A271J1E8_9BACT</name>
<dbReference type="Gene3D" id="1.10.1660.10">
    <property type="match status" value="1"/>
</dbReference>
<dbReference type="PROSITE" id="PS50937">
    <property type="entry name" value="HTH_MERR_2"/>
    <property type="match status" value="1"/>
</dbReference>
<gene>
    <name evidence="2" type="ORF">BSZ37_12215</name>
</gene>
<protein>
    <recommendedName>
        <fullName evidence="1">HTH merR-type domain-containing protein</fullName>
    </recommendedName>
</protein>
<dbReference type="EMBL" id="MQWD01000001">
    <property type="protein sequence ID" value="PAP77137.1"/>
    <property type="molecule type" value="Genomic_DNA"/>
</dbReference>
<comment type="caution">
    <text evidence="2">The sequence shown here is derived from an EMBL/GenBank/DDBJ whole genome shotgun (WGS) entry which is preliminary data.</text>
</comment>
<reference evidence="2 3" key="1">
    <citation type="submission" date="2016-11" db="EMBL/GenBank/DDBJ databases">
        <title>Study of marine rhodopsin-containing bacteria.</title>
        <authorList>
            <person name="Yoshizawa S."/>
            <person name="Kumagai Y."/>
            <person name="Kogure K."/>
        </authorList>
    </citation>
    <scope>NUCLEOTIDE SEQUENCE [LARGE SCALE GENOMIC DNA]</scope>
    <source>
        <strain evidence="2 3">SAORIC-28</strain>
    </source>
</reference>